<dbReference type="SUPFAM" id="SSF54211">
    <property type="entry name" value="Ribosomal protein S5 domain 2-like"/>
    <property type="match status" value="1"/>
</dbReference>
<gene>
    <name evidence="3" type="ORF">CZ674_09190</name>
</gene>
<dbReference type="Proteomes" id="UP000195787">
    <property type="component" value="Unassembled WGS sequence"/>
</dbReference>
<dbReference type="EMBL" id="FUHU01000038">
    <property type="protein sequence ID" value="SJM63680.1"/>
    <property type="molecule type" value="Genomic_DNA"/>
</dbReference>
<evidence type="ECO:0000259" key="2">
    <source>
        <dbReference type="Pfam" id="PF01205"/>
    </source>
</evidence>
<dbReference type="GO" id="GO:0005737">
    <property type="term" value="C:cytoplasm"/>
    <property type="evidence" value="ECO:0007669"/>
    <property type="project" value="TreeGrafter"/>
</dbReference>
<evidence type="ECO:0000313" key="3">
    <source>
        <dbReference type="EMBL" id="SJM63680.1"/>
    </source>
</evidence>
<dbReference type="OrthoDB" id="9813771at2"/>
<dbReference type="InterPro" id="IPR001498">
    <property type="entry name" value="Impact_N"/>
</dbReference>
<dbReference type="InterPro" id="IPR020568">
    <property type="entry name" value="Ribosomal_Su5_D2-typ_SF"/>
</dbReference>
<comment type="similarity">
    <text evidence="1">Belongs to the IMPACT family.</text>
</comment>
<dbReference type="GO" id="GO:0006446">
    <property type="term" value="P:regulation of translational initiation"/>
    <property type="evidence" value="ECO:0007669"/>
    <property type="project" value="TreeGrafter"/>
</dbReference>
<dbReference type="PANTHER" id="PTHR16301:SF20">
    <property type="entry name" value="IMPACT FAMILY MEMBER YIGZ"/>
    <property type="match status" value="1"/>
</dbReference>
<dbReference type="Gene3D" id="3.30.230.30">
    <property type="entry name" value="Impact, N-terminal domain"/>
    <property type="match status" value="1"/>
</dbReference>
<accession>A0A1R4G611</accession>
<sequence>MPDPAITDYASIARDASIENEIQRSRFIGVAVRVSSLEQFTEHVRLQRRAHPDARHVCTAAVVGAGGEASRSNDDGEPSGTAGAPMLQAILQQRLTDVGVIVVRYFGGTKLGAGGLIRAYAGAATDALAAAGRRHRVATRQLLLTLPIADAGRIEHALRVQGLEPEVTYGLDASLVVDVDADRLASVRDQLASLGVEHQFGERGFREVVSPRC</sequence>
<evidence type="ECO:0000256" key="1">
    <source>
        <dbReference type="ARBA" id="ARBA00007665"/>
    </source>
</evidence>
<dbReference type="InterPro" id="IPR036956">
    <property type="entry name" value="Impact_N_sf"/>
</dbReference>
<dbReference type="GeneID" id="303173386"/>
<dbReference type="InterPro" id="IPR020569">
    <property type="entry name" value="UPF0029_Impact_CS"/>
</dbReference>
<evidence type="ECO:0000313" key="4">
    <source>
        <dbReference type="Proteomes" id="UP000195787"/>
    </source>
</evidence>
<organism evidence="3 4">
    <name type="scientific">Agrococcus casei LMG 22410</name>
    <dbReference type="NCBI Taxonomy" id="1255656"/>
    <lineage>
        <taxon>Bacteria</taxon>
        <taxon>Bacillati</taxon>
        <taxon>Actinomycetota</taxon>
        <taxon>Actinomycetes</taxon>
        <taxon>Micrococcales</taxon>
        <taxon>Microbacteriaceae</taxon>
        <taxon>Agrococcus</taxon>
    </lineage>
</organism>
<dbReference type="InterPro" id="IPR023582">
    <property type="entry name" value="Impact"/>
</dbReference>
<feature type="domain" description="Impact N-terminal" evidence="2">
    <location>
        <begin position="24"/>
        <end position="128"/>
    </location>
</feature>
<dbReference type="PROSITE" id="PS00910">
    <property type="entry name" value="UPF0029"/>
    <property type="match status" value="1"/>
</dbReference>
<dbReference type="AlphaFoldDB" id="A0A1R4G611"/>
<reference evidence="3 4" key="1">
    <citation type="submission" date="2017-02" db="EMBL/GenBank/DDBJ databases">
        <authorList>
            <person name="Peterson S.W."/>
        </authorList>
    </citation>
    <scope>NUCLEOTIDE SEQUENCE [LARGE SCALE GENOMIC DNA]</scope>
    <source>
        <strain evidence="3 4">LMG 22410</strain>
    </source>
</reference>
<proteinExistence type="inferred from homology"/>
<keyword evidence="4" id="KW-1185">Reference proteome</keyword>
<protein>
    <submittedName>
        <fullName evidence="3">Protein co-occurring with transport systems (COG1739)</fullName>
    </submittedName>
</protein>
<name>A0A1R4G611_9MICO</name>
<dbReference type="RefSeq" id="WP_086992250.1">
    <property type="nucleotide sequence ID" value="NZ_FUHU01000038.1"/>
</dbReference>
<dbReference type="Pfam" id="PF01205">
    <property type="entry name" value="Impact_N"/>
    <property type="match status" value="1"/>
</dbReference>
<dbReference type="PANTHER" id="PTHR16301">
    <property type="entry name" value="IMPACT-RELATED"/>
    <property type="match status" value="1"/>
</dbReference>